<protein>
    <submittedName>
        <fullName evidence="1">Uncharacterized protein</fullName>
    </submittedName>
</protein>
<reference evidence="1" key="1">
    <citation type="journal article" date="2014" name="BMC Genomics">
        <title>The Babesia bovis gene and promoter model: an update from full-length EST analysis.</title>
        <authorList>
            <person name="Yamagishi J."/>
            <person name="Wakaguri H."/>
            <person name="Yokoyama N."/>
            <person name="Yamashita R."/>
            <person name="Suzuki Y."/>
            <person name="Xuan X."/>
            <person name="Igarashi I."/>
        </authorList>
    </citation>
    <scope>NUCLEOTIDE SEQUENCE</scope>
    <source>
        <strain evidence="1">Texas</strain>
    </source>
</reference>
<organism evidence="1">
    <name type="scientific">Babesia bovis</name>
    <dbReference type="NCBI Taxonomy" id="5865"/>
    <lineage>
        <taxon>Eukaryota</taxon>
        <taxon>Sar</taxon>
        <taxon>Alveolata</taxon>
        <taxon>Apicomplexa</taxon>
        <taxon>Aconoidasida</taxon>
        <taxon>Piroplasmida</taxon>
        <taxon>Babesiidae</taxon>
        <taxon>Babesia</taxon>
    </lineage>
</organism>
<proteinExistence type="evidence at transcript level"/>
<sequence>MPLNRIEVFIVNSKVLWQDFLSCYGNTARWHRSCSIGASSLCPLTRSALLSSRPATNLPVNRCRNRLRSQVHWNLND</sequence>
<accession>S6C801</accession>
<dbReference type="AlphaFoldDB" id="S6C801"/>
<name>S6C801_BABBO</name>
<evidence type="ECO:0000313" key="1">
    <source>
        <dbReference type="EMBL" id="BAN64540.1"/>
    </source>
</evidence>
<dbReference type="EMBL" id="AK440746">
    <property type="protein sequence ID" value="BAN64540.1"/>
    <property type="molecule type" value="mRNA"/>
</dbReference>